<comment type="caution">
    <text evidence="2">The sequence shown here is derived from an EMBL/GenBank/DDBJ whole genome shotgun (WGS) entry which is preliminary data.</text>
</comment>
<keyword evidence="1" id="KW-1133">Transmembrane helix</keyword>
<reference evidence="2" key="1">
    <citation type="journal article" date="2013" name="Environ. Microbiol.">
        <title>Microbiota from the distal guts of lean and obese adolescents exhibit partial functional redundancy besides clear differences in community structure.</title>
        <authorList>
            <person name="Ferrer M."/>
            <person name="Ruiz A."/>
            <person name="Lanza F."/>
            <person name="Haange S.B."/>
            <person name="Oberbach A."/>
            <person name="Till H."/>
            <person name="Bargiela R."/>
            <person name="Campoy C."/>
            <person name="Segura M.T."/>
            <person name="Richter M."/>
            <person name="von Bergen M."/>
            <person name="Seifert J."/>
            <person name="Suarez A."/>
        </authorList>
    </citation>
    <scope>NUCLEOTIDE SEQUENCE</scope>
</reference>
<gene>
    <name evidence="2" type="ORF">LEA_09647</name>
</gene>
<keyword evidence="1" id="KW-0472">Membrane</keyword>
<organism evidence="2">
    <name type="scientific">human gut metagenome</name>
    <dbReference type="NCBI Taxonomy" id="408170"/>
    <lineage>
        <taxon>unclassified sequences</taxon>
        <taxon>metagenomes</taxon>
        <taxon>organismal metagenomes</taxon>
    </lineage>
</organism>
<feature type="transmembrane region" description="Helical" evidence="1">
    <location>
        <begin position="6"/>
        <end position="24"/>
    </location>
</feature>
<dbReference type="EMBL" id="AJWY01006467">
    <property type="protein sequence ID" value="EKC66771.1"/>
    <property type="molecule type" value="Genomic_DNA"/>
</dbReference>
<feature type="transmembrane region" description="Helical" evidence="1">
    <location>
        <begin position="66"/>
        <end position="86"/>
    </location>
</feature>
<feature type="transmembrane region" description="Helical" evidence="1">
    <location>
        <begin position="166"/>
        <end position="195"/>
    </location>
</feature>
<dbReference type="AlphaFoldDB" id="K1U5L8"/>
<feature type="transmembrane region" description="Helical" evidence="1">
    <location>
        <begin position="122"/>
        <end position="146"/>
    </location>
</feature>
<name>K1U5L8_9ZZZZ</name>
<evidence type="ECO:0000313" key="2">
    <source>
        <dbReference type="EMBL" id="EKC66771.1"/>
    </source>
</evidence>
<proteinExistence type="predicted"/>
<keyword evidence="1" id="KW-0812">Transmembrane</keyword>
<protein>
    <recommendedName>
        <fullName evidence="3">Glycosyltransferase RgtA/B/C/D-like domain-containing protein</fullName>
    </recommendedName>
</protein>
<accession>K1U5L8</accession>
<evidence type="ECO:0008006" key="3">
    <source>
        <dbReference type="Google" id="ProtNLM"/>
    </source>
</evidence>
<evidence type="ECO:0000256" key="1">
    <source>
        <dbReference type="SAM" id="Phobius"/>
    </source>
</evidence>
<sequence>MDWIYVIVPLALLGTFWVIAAFTGQWPWQSNPYNSYALQTDSWLKGRLDLGQNYEWLELAIYQGKYFVSFPPFPSYVLIPFVVLFGTNTPDHLIALAVTIIGCIYAVKLYREASAEKQYSLFWVLMLYFASGYLFVGMNGYVWFIAQSMSFTLSLMALYYTLQNKGGLALAFWACAVGCRPMLALYGILLVYLLVKGYKKEIRKGLYGSL</sequence>
<feature type="transmembrane region" description="Helical" evidence="1">
    <location>
        <begin position="92"/>
        <end position="110"/>
    </location>
</feature>